<feature type="transmembrane region" description="Helical" evidence="9">
    <location>
        <begin position="326"/>
        <end position="344"/>
    </location>
</feature>
<keyword evidence="6 9" id="KW-0472">Membrane</keyword>
<evidence type="ECO:0000256" key="7">
    <source>
        <dbReference type="ARBA" id="ARBA00043987"/>
    </source>
</evidence>
<dbReference type="EMBL" id="FZMO01000257">
    <property type="protein sequence ID" value="SNQ49437.1"/>
    <property type="molecule type" value="Genomic_DNA"/>
</dbReference>
<evidence type="ECO:0000313" key="11">
    <source>
        <dbReference type="Proteomes" id="UP000234331"/>
    </source>
</evidence>
<comment type="similarity">
    <text evidence="7">Belongs to the MptA/B family.</text>
</comment>
<keyword evidence="2" id="KW-0328">Glycosyltransferase</keyword>
<evidence type="ECO:0000256" key="5">
    <source>
        <dbReference type="ARBA" id="ARBA00022989"/>
    </source>
</evidence>
<evidence type="ECO:0000313" key="10">
    <source>
        <dbReference type="EMBL" id="SNQ49437.1"/>
    </source>
</evidence>
<dbReference type="Proteomes" id="UP000234331">
    <property type="component" value="Unassembled WGS sequence"/>
</dbReference>
<evidence type="ECO:0000256" key="3">
    <source>
        <dbReference type="ARBA" id="ARBA00022679"/>
    </source>
</evidence>
<accession>A0A2I2KUU0</accession>
<evidence type="ECO:0000256" key="1">
    <source>
        <dbReference type="ARBA" id="ARBA00004141"/>
    </source>
</evidence>
<evidence type="ECO:0000256" key="9">
    <source>
        <dbReference type="SAM" id="Phobius"/>
    </source>
</evidence>
<gene>
    <name evidence="10" type="ORF">FRACA_330040</name>
</gene>
<dbReference type="Pfam" id="PF26314">
    <property type="entry name" value="MptA_B_family"/>
    <property type="match status" value="1"/>
</dbReference>
<evidence type="ECO:0000256" key="4">
    <source>
        <dbReference type="ARBA" id="ARBA00022692"/>
    </source>
</evidence>
<name>A0A2I2KUU0_9ACTN</name>
<dbReference type="AlphaFoldDB" id="A0A2I2KUU0"/>
<dbReference type="GO" id="GO:0016020">
    <property type="term" value="C:membrane"/>
    <property type="evidence" value="ECO:0007669"/>
    <property type="project" value="UniProtKB-SubCell"/>
</dbReference>
<feature type="transmembrane region" description="Helical" evidence="9">
    <location>
        <begin position="257"/>
        <end position="284"/>
    </location>
</feature>
<keyword evidence="5 9" id="KW-1133">Transmembrane helix</keyword>
<evidence type="ECO:0000256" key="6">
    <source>
        <dbReference type="ARBA" id="ARBA00023136"/>
    </source>
</evidence>
<keyword evidence="3" id="KW-0808">Transferase</keyword>
<protein>
    <recommendedName>
        <fullName evidence="12">DUF2029 domain-containing protein</fullName>
    </recommendedName>
</protein>
<sequence>MYLPSGRFRRMWTPPEVVLIGAAGFVGVVLVVATGGRLARQSLASPPTSWLGLLNPVNLTESSGLPALLVGGVALTLLAWLRAGMRAHRGILSPRQAVGLLAVWSIPVCLGPPILSLDVYSYAAQGMLLATGFDPYHAAPTALAAGSPQLAAVDPLWRSANAPYGPLAVTLFRLAHLVAGGSLIGVIVLLRLLALAGVVLIAACAVAGAPRHRRADALVLAALNPIVLFQLLGAAHLEAIMMGLVVAGLLAVQRGRAVTGLVLLTAAAAIKWPAVLAVAAAIAWRAGAPSRPSCEDARNASRGDGHGGGELAAGWRRRAPARVAGAARDAIVAGAAFAGLAALVPDGLGWVRTATTPATVLTGYTPTSIAADLLGWGAGLLDLDPSPAGILTFTQHAGLAATGAVCLWTLATIRARPLTASAGAMLLALAALGPVLHPWYLTWGLVPLAVRPGGPARMAVLAIASAGSFLGLQHCSLLVADHPAALRWLREHGGLVALAGYVAAAALCAAVSRGAAVTASRRAAVAASRRA</sequence>
<keyword evidence="4 9" id="KW-0812">Transmembrane</keyword>
<feature type="transmembrane region" description="Helical" evidence="9">
    <location>
        <begin position="492"/>
        <end position="512"/>
    </location>
</feature>
<feature type="transmembrane region" description="Helical" evidence="9">
    <location>
        <begin position="418"/>
        <end position="440"/>
    </location>
</feature>
<feature type="compositionally biased region" description="Basic and acidic residues" evidence="8">
    <location>
        <begin position="293"/>
        <end position="307"/>
    </location>
</feature>
<reference evidence="10 11" key="1">
    <citation type="submission" date="2017-06" db="EMBL/GenBank/DDBJ databases">
        <authorList>
            <person name="Kim H.J."/>
            <person name="Triplett B.A."/>
        </authorList>
    </citation>
    <scope>NUCLEOTIDE SEQUENCE [LARGE SCALE GENOMIC DNA]</scope>
    <source>
        <strain evidence="10">FRACA_ARgP5</strain>
    </source>
</reference>
<feature type="transmembrane region" description="Helical" evidence="9">
    <location>
        <begin position="97"/>
        <end position="115"/>
    </location>
</feature>
<dbReference type="InterPro" id="IPR049829">
    <property type="entry name" value="MptA/B-like"/>
</dbReference>
<evidence type="ECO:0000256" key="2">
    <source>
        <dbReference type="ARBA" id="ARBA00022676"/>
    </source>
</evidence>
<feature type="transmembrane region" description="Helical" evidence="9">
    <location>
        <begin position="68"/>
        <end position="85"/>
    </location>
</feature>
<feature type="region of interest" description="Disordered" evidence="8">
    <location>
        <begin position="289"/>
        <end position="311"/>
    </location>
</feature>
<feature type="transmembrane region" description="Helical" evidence="9">
    <location>
        <begin position="183"/>
        <end position="206"/>
    </location>
</feature>
<proteinExistence type="inferred from homology"/>
<feature type="transmembrane region" description="Helical" evidence="9">
    <location>
        <begin position="390"/>
        <end position="411"/>
    </location>
</feature>
<evidence type="ECO:0008006" key="12">
    <source>
        <dbReference type="Google" id="ProtNLM"/>
    </source>
</evidence>
<evidence type="ECO:0000256" key="8">
    <source>
        <dbReference type="SAM" id="MobiDB-lite"/>
    </source>
</evidence>
<keyword evidence="11" id="KW-1185">Reference proteome</keyword>
<dbReference type="GO" id="GO:0016757">
    <property type="term" value="F:glycosyltransferase activity"/>
    <property type="evidence" value="ECO:0007669"/>
    <property type="project" value="UniProtKB-KW"/>
</dbReference>
<feature type="transmembrane region" description="Helical" evidence="9">
    <location>
        <begin position="218"/>
        <end position="251"/>
    </location>
</feature>
<organism evidence="10 11">
    <name type="scientific">Frankia canadensis</name>
    <dbReference type="NCBI Taxonomy" id="1836972"/>
    <lineage>
        <taxon>Bacteria</taxon>
        <taxon>Bacillati</taxon>
        <taxon>Actinomycetota</taxon>
        <taxon>Actinomycetes</taxon>
        <taxon>Frankiales</taxon>
        <taxon>Frankiaceae</taxon>
        <taxon>Frankia</taxon>
    </lineage>
</organism>
<dbReference type="NCBIfam" id="NF038066">
    <property type="entry name" value="MptB"/>
    <property type="match status" value="1"/>
</dbReference>
<comment type="subcellular location">
    <subcellularLocation>
        <location evidence="1">Membrane</location>
        <topology evidence="1">Multi-pass membrane protein</topology>
    </subcellularLocation>
</comment>